<dbReference type="AlphaFoldDB" id="A0A5M6AF08"/>
<evidence type="ECO:0000259" key="1">
    <source>
        <dbReference type="Pfam" id="PF00535"/>
    </source>
</evidence>
<sequence>MISVCMATYNGERFLNEQIDSILPQLSLYDELVISDDNSTDSTRDIIKSYQDSRIKFFHNEQRKGVTHNFEMALIHSKGDIILLADQDDVWLPNKIEELTQFLTKGDYDVVTCNCALTDINLNIIQNEYYTNKSPIDKSVWGNLVKDLWLGCCIAFRREILLATLPFPKKAAAHDLWIALYSQLHFKCGYYPKVLQLYRRHENTVSFAGGKSTHKLLYRINYRLYLVYHLLIRSIIKKNNRHGNLFHQSPIQG</sequence>
<dbReference type="GO" id="GO:0016758">
    <property type="term" value="F:hexosyltransferase activity"/>
    <property type="evidence" value="ECO:0007669"/>
    <property type="project" value="UniProtKB-ARBA"/>
</dbReference>
<dbReference type="EMBL" id="VVYW01000001">
    <property type="protein sequence ID" value="KAA5411323.1"/>
    <property type="molecule type" value="Genomic_DNA"/>
</dbReference>
<dbReference type="RefSeq" id="WP_044153873.1">
    <property type="nucleotide sequence ID" value="NZ_JAFEKG010000003.1"/>
</dbReference>
<dbReference type="SUPFAM" id="SSF53448">
    <property type="entry name" value="Nucleotide-diphospho-sugar transferases"/>
    <property type="match status" value="1"/>
</dbReference>
<dbReference type="PANTHER" id="PTHR22916:SF3">
    <property type="entry name" value="UDP-GLCNAC:BETAGAL BETA-1,3-N-ACETYLGLUCOSAMINYLTRANSFERASE-LIKE PROTEIN 1"/>
    <property type="match status" value="1"/>
</dbReference>
<dbReference type="PANTHER" id="PTHR22916">
    <property type="entry name" value="GLYCOSYLTRANSFERASE"/>
    <property type="match status" value="1"/>
</dbReference>
<gene>
    <name evidence="2" type="ORF">F2Y86_00970</name>
</gene>
<accession>A0A5M6AF08</accession>
<dbReference type="InterPro" id="IPR001173">
    <property type="entry name" value="Glyco_trans_2-like"/>
</dbReference>
<evidence type="ECO:0000313" key="2">
    <source>
        <dbReference type="EMBL" id="KAA5411323.1"/>
    </source>
</evidence>
<name>A0A5M6AF08_9BACE</name>
<dbReference type="Pfam" id="PF00535">
    <property type="entry name" value="Glycos_transf_2"/>
    <property type="match status" value="1"/>
</dbReference>
<comment type="caution">
    <text evidence="2">The sequence shown here is derived from an EMBL/GenBank/DDBJ whole genome shotgun (WGS) entry which is preliminary data.</text>
</comment>
<proteinExistence type="predicted"/>
<keyword evidence="2" id="KW-0808">Transferase</keyword>
<protein>
    <submittedName>
        <fullName evidence="2">Glycosyltransferase</fullName>
    </submittedName>
</protein>
<evidence type="ECO:0000313" key="3">
    <source>
        <dbReference type="Proteomes" id="UP000325055"/>
    </source>
</evidence>
<feature type="domain" description="Glycosyltransferase 2-like" evidence="1">
    <location>
        <begin position="3"/>
        <end position="161"/>
    </location>
</feature>
<dbReference type="Proteomes" id="UP000325055">
    <property type="component" value="Unassembled WGS sequence"/>
</dbReference>
<reference evidence="2 3" key="1">
    <citation type="journal article" date="2019" name="Nat. Med.">
        <title>A library of human gut bacterial isolates paired with longitudinal multiomics data enables mechanistic microbiome research.</title>
        <authorList>
            <person name="Poyet M."/>
            <person name="Groussin M."/>
            <person name="Gibbons S.M."/>
            <person name="Avila-Pacheco J."/>
            <person name="Jiang X."/>
            <person name="Kearney S.M."/>
            <person name="Perrotta A.R."/>
            <person name="Berdy B."/>
            <person name="Zhao S."/>
            <person name="Lieberman T.D."/>
            <person name="Swanson P.K."/>
            <person name="Smith M."/>
            <person name="Roesemann S."/>
            <person name="Alexander J.E."/>
            <person name="Rich S.A."/>
            <person name="Livny J."/>
            <person name="Vlamakis H."/>
            <person name="Clish C."/>
            <person name="Bullock K."/>
            <person name="Deik A."/>
            <person name="Scott J."/>
            <person name="Pierce K.A."/>
            <person name="Xavier R.J."/>
            <person name="Alm E.J."/>
        </authorList>
    </citation>
    <scope>NUCLEOTIDE SEQUENCE [LARGE SCALE GENOMIC DNA]</scope>
    <source>
        <strain evidence="2 3">BIOML-A7</strain>
    </source>
</reference>
<dbReference type="InterPro" id="IPR029044">
    <property type="entry name" value="Nucleotide-diphossugar_trans"/>
</dbReference>
<dbReference type="Gene3D" id="3.90.550.10">
    <property type="entry name" value="Spore Coat Polysaccharide Biosynthesis Protein SpsA, Chain A"/>
    <property type="match status" value="1"/>
</dbReference>
<organism evidence="2 3">
    <name type="scientific">Bacteroides cellulosilyticus</name>
    <dbReference type="NCBI Taxonomy" id="246787"/>
    <lineage>
        <taxon>Bacteria</taxon>
        <taxon>Pseudomonadati</taxon>
        <taxon>Bacteroidota</taxon>
        <taxon>Bacteroidia</taxon>
        <taxon>Bacteroidales</taxon>
        <taxon>Bacteroidaceae</taxon>
        <taxon>Bacteroides</taxon>
    </lineage>
</organism>